<dbReference type="AlphaFoldDB" id="A0A1G9DUI7"/>
<dbReference type="STRING" id="376427.SAMN04487954_12314"/>
<proteinExistence type="predicted"/>
<dbReference type="InterPro" id="IPR016912">
    <property type="entry name" value="Phage_P2_GpU"/>
</dbReference>
<sequence length="149" mass="16416">MMMTFGMFVFGLSTAAYQELQRQTAWRHQAQGRVGRRPARQFLGIGEESITLNGTLLPQFTGGQQSLDQLREMANQGAAWPLIEGTGTYYGLYVIASLNERKSNFMRDGAAQQIEFDLTLERIDEDDASHLASTAAMRALVPALNGALA</sequence>
<gene>
    <name evidence="1" type="ORF">SAMN04487954_12314</name>
</gene>
<organism evidence="1 2">
    <name type="scientific">Billgrantia gudaonensis</name>
    <dbReference type="NCBI Taxonomy" id="376427"/>
    <lineage>
        <taxon>Bacteria</taxon>
        <taxon>Pseudomonadati</taxon>
        <taxon>Pseudomonadota</taxon>
        <taxon>Gammaproteobacteria</taxon>
        <taxon>Oceanospirillales</taxon>
        <taxon>Halomonadaceae</taxon>
        <taxon>Billgrantia</taxon>
    </lineage>
</organism>
<evidence type="ECO:0008006" key="3">
    <source>
        <dbReference type="Google" id="ProtNLM"/>
    </source>
</evidence>
<dbReference type="RefSeq" id="WP_089689031.1">
    <property type="nucleotide sequence ID" value="NZ_FNES01000023.1"/>
</dbReference>
<dbReference type="Pfam" id="PF06995">
    <property type="entry name" value="Phage_P2_GpU"/>
    <property type="match status" value="1"/>
</dbReference>
<accession>A0A1G9DUI7</accession>
<protein>
    <recommendedName>
        <fullName evidence="3">Phage protein U</fullName>
    </recommendedName>
</protein>
<evidence type="ECO:0000313" key="1">
    <source>
        <dbReference type="EMBL" id="SDK67492.1"/>
    </source>
</evidence>
<dbReference type="InterPro" id="IPR009734">
    <property type="entry name" value="Myoviridae_GpU"/>
</dbReference>
<name>A0A1G9DUI7_9GAMM</name>
<dbReference type="PIRSF" id="PIRSF029208">
    <property type="entry name" value="Phage_tail_GPU"/>
    <property type="match status" value="1"/>
</dbReference>
<evidence type="ECO:0000313" key="2">
    <source>
        <dbReference type="Proteomes" id="UP000198525"/>
    </source>
</evidence>
<reference evidence="1 2" key="1">
    <citation type="submission" date="2016-10" db="EMBL/GenBank/DDBJ databases">
        <authorList>
            <person name="de Groot N.N."/>
        </authorList>
    </citation>
    <scope>NUCLEOTIDE SEQUENCE [LARGE SCALE GENOMIC DNA]</scope>
    <source>
        <strain evidence="1 2">CGMCC 1.6133</strain>
    </source>
</reference>
<dbReference type="EMBL" id="FNES01000023">
    <property type="protein sequence ID" value="SDK67492.1"/>
    <property type="molecule type" value="Genomic_DNA"/>
</dbReference>
<dbReference type="Proteomes" id="UP000198525">
    <property type="component" value="Unassembled WGS sequence"/>
</dbReference>
<dbReference type="OrthoDB" id="1550902at2"/>
<keyword evidence="2" id="KW-1185">Reference proteome</keyword>